<dbReference type="GO" id="GO:0004672">
    <property type="term" value="F:protein kinase activity"/>
    <property type="evidence" value="ECO:0007669"/>
    <property type="project" value="InterPro"/>
</dbReference>
<evidence type="ECO:0000313" key="2">
    <source>
        <dbReference type="EMBL" id="AIA86950.1"/>
    </source>
</evidence>
<sequence>MHEAGVWHADLNAHNILLDTAGQPWLIDFDRARDYGEPLAHQLRVANMQRLRRSLEKVAGAQGSAFWQSLNRACAQRHCGYGNSLRSN</sequence>
<dbReference type="PROSITE" id="PS50011">
    <property type="entry name" value="PROTEIN_KINASE_DOM"/>
    <property type="match status" value="1"/>
</dbReference>
<dbReference type="Gene3D" id="1.10.510.10">
    <property type="entry name" value="Transferase(Phosphotransferase) domain 1"/>
    <property type="match status" value="1"/>
</dbReference>
<dbReference type="InterPro" id="IPR011009">
    <property type="entry name" value="Kinase-like_dom_sf"/>
</dbReference>
<dbReference type="AlphaFoldDB" id="A0A060C1R4"/>
<dbReference type="EMBL" id="KF119682">
    <property type="protein sequence ID" value="AIA86950.1"/>
    <property type="molecule type" value="Genomic_DNA"/>
</dbReference>
<evidence type="ECO:0000259" key="1">
    <source>
        <dbReference type="PROSITE" id="PS50011"/>
    </source>
</evidence>
<dbReference type="Pfam" id="PF06293">
    <property type="entry name" value="Kdo"/>
    <property type="match status" value="1"/>
</dbReference>
<accession>A0A060C1R4</accession>
<reference evidence="2" key="1">
    <citation type="journal article" date="2013" name="Environ. Microbiol.">
        <title>Seasonally variable intestinal metagenomes of the red palm weevil (Rhynchophorus ferrugineus).</title>
        <authorList>
            <person name="Jia S."/>
            <person name="Zhang X."/>
            <person name="Zhang G."/>
            <person name="Yin A."/>
            <person name="Zhang S."/>
            <person name="Li F."/>
            <person name="Wang L."/>
            <person name="Zhao D."/>
            <person name="Yun Q."/>
            <person name="Tala"/>
            <person name="Wang J."/>
            <person name="Sun G."/>
            <person name="Baabdullah M."/>
            <person name="Yu X."/>
            <person name="Hu S."/>
            <person name="Al-Mssallem I.S."/>
            <person name="Yu J."/>
        </authorList>
    </citation>
    <scope>NUCLEOTIDE SEQUENCE</scope>
</reference>
<name>A0A060C1R4_9GAMM</name>
<protein>
    <submittedName>
        <fullName evidence="2">CAZy families GT30 protein</fullName>
    </submittedName>
</protein>
<proteinExistence type="predicted"/>
<dbReference type="SUPFAM" id="SSF56112">
    <property type="entry name" value="Protein kinase-like (PK-like)"/>
    <property type="match status" value="1"/>
</dbReference>
<feature type="domain" description="Protein kinase" evidence="1">
    <location>
        <begin position="1"/>
        <end position="88"/>
    </location>
</feature>
<dbReference type="InterPro" id="IPR000719">
    <property type="entry name" value="Prot_kinase_dom"/>
</dbReference>
<organism evidence="2">
    <name type="scientific">uncultured Idiomarina sp</name>
    <dbReference type="NCBI Taxonomy" id="352961"/>
    <lineage>
        <taxon>Bacteria</taxon>
        <taxon>Pseudomonadati</taxon>
        <taxon>Pseudomonadota</taxon>
        <taxon>Gammaproteobacteria</taxon>
        <taxon>Alteromonadales</taxon>
        <taxon>Idiomarinaceae</taxon>
        <taxon>Idiomarina</taxon>
        <taxon>environmental samples</taxon>
    </lineage>
</organism>
<dbReference type="GO" id="GO:0005524">
    <property type="term" value="F:ATP binding"/>
    <property type="evidence" value="ECO:0007669"/>
    <property type="project" value="InterPro"/>
</dbReference>